<dbReference type="EMBL" id="JAAAWO010000004">
    <property type="protein sequence ID" value="NDW15298.1"/>
    <property type="molecule type" value="Genomic_DNA"/>
</dbReference>
<reference evidence="1 2" key="1">
    <citation type="submission" date="2020-01" db="EMBL/GenBank/DDBJ databases">
        <title>Genomes of bacteria type strains.</title>
        <authorList>
            <person name="Chen J."/>
            <person name="Zhu S."/>
            <person name="Yang J."/>
        </authorList>
    </citation>
    <scope>NUCLEOTIDE SEQUENCE [LARGE SCALE GENOMIC DNA]</scope>
    <source>
        <strain evidence="1 2">LMG 24078</strain>
    </source>
</reference>
<evidence type="ECO:0000313" key="2">
    <source>
        <dbReference type="Proteomes" id="UP000471381"/>
    </source>
</evidence>
<comment type="caution">
    <text evidence="1">The sequence shown here is derived from an EMBL/GenBank/DDBJ whole genome shotgun (WGS) entry which is preliminary data.</text>
</comment>
<dbReference type="InterPro" id="IPR027304">
    <property type="entry name" value="Trigger_fact/SurA_dom_sf"/>
</dbReference>
<sequence>MTRSEVIPMVLFAAIVFCLGMNTPQAANEIIAQLFNQSITNSELQPSEADVERFQSMLTDKSEKEVRHLLAQRALGNKITESVLADFAQKNEITPEDSEIQSAYSVIKLWTVDLDNAGEYPVEELERYRMALAQSMAKSWKVSKALYEAYGGDVVFQQDNPLTPVGAYQQLFEQYREKGEFVIYDPIFKAAFWSSVRMKYAKTQDPDNIDFSFPWWERSMSASEKNKDSSY</sequence>
<name>A0A6N9TKU6_9ALTE</name>
<dbReference type="Proteomes" id="UP000471381">
    <property type="component" value="Unassembled WGS sequence"/>
</dbReference>
<dbReference type="AlphaFoldDB" id="A0A6N9TKU6"/>
<gene>
    <name evidence="1" type="ORF">GTQ48_07185</name>
</gene>
<keyword evidence="2" id="KW-1185">Reference proteome</keyword>
<dbReference type="SUPFAM" id="SSF109998">
    <property type="entry name" value="Triger factor/SurA peptide-binding domain-like"/>
    <property type="match status" value="1"/>
</dbReference>
<evidence type="ECO:0000313" key="1">
    <source>
        <dbReference type="EMBL" id="NDW15298.1"/>
    </source>
</evidence>
<proteinExistence type="predicted"/>
<dbReference type="RefSeq" id="WP_163105892.1">
    <property type="nucleotide sequence ID" value="NZ_JAAAWO010000004.1"/>
</dbReference>
<accession>A0A6N9TKU6</accession>
<protein>
    <submittedName>
        <fullName evidence="1">Uncharacterized protein</fullName>
    </submittedName>
</protein>
<organism evidence="1 2">
    <name type="scientific">Alteromonas genovensis</name>
    <dbReference type="NCBI Taxonomy" id="471225"/>
    <lineage>
        <taxon>Bacteria</taxon>
        <taxon>Pseudomonadati</taxon>
        <taxon>Pseudomonadota</taxon>
        <taxon>Gammaproteobacteria</taxon>
        <taxon>Alteromonadales</taxon>
        <taxon>Alteromonadaceae</taxon>
        <taxon>Alteromonas/Salinimonas group</taxon>
        <taxon>Alteromonas</taxon>
    </lineage>
</organism>